<dbReference type="PROSITE" id="PS50885">
    <property type="entry name" value="HAMP"/>
    <property type="match status" value="1"/>
</dbReference>
<evidence type="ECO:0000256" key="5">
    <source>
        <dbReference type="PROSITE-ProRule" id="PRU00284"/>
    </source>
</evidence>
<dbReference type="AlphaFoldDB" id="A0A0X3VC44"/>
<gene>
    <name evidence="9" type="ORF">ADL15_00330</name>
</gene>
<keyword evidence="3 5" id="KW-0807">Transducer</keyword>
<dbReference type="InterPro" id="IPR033462">
    <property type="entry name" value="Cache_3-Cache_2"/>
</dbReference>
<dbReference type="Pfam" id="PF00015">
    <property type="entry name" value="MCPsignal"/>
    <property type="match status" value="1"/>
</dbReference>
<feature type="transmembrane region" description="Helical" evidence="6">
    <location>
        <begin position="365"/>
        <end position="386"/>
    </location>
</feature>
<dbReference type="Proteomes" id="UP000053244">
    <property type="component" value="Unassembled WGS sequence"/>
</dbReference>
<dbReference type="GO" id="GO:0016020">
    <property type="term" value="C:membrane"/>
    <property type="evidence" value="ECO:0007669"/>
    <property type="project" value="InterPro"/>
</dbReference>
<evidence type="ECO:0000259" key="7">
    <source>
        <dbReference type="PROSITE" id="PS50111"/>
    </source>
</evidence>
<accession>A0A0X3VC44</accession>
<dbReference type="GO" id="GO:0006935">
    <property type="term" value="P:chemotaxis"/>
    <property type="evidence" value="ECO:0007669"/>
    <property type="project" value="InterPro"/>
</dbReference>
<dbReference type="InterPro" id="IPR029151">
    <property type="entry name" value="Sensor-like_sf"/>
</dbReference>
<evidence type="ECO:0000256" key="3">
    <source>
        <dbReference type="ARBA" id="ARBA00023224"/>
    </source>
</evidence>
<feature type="domain" description="HAMP" evidence="8">
    <location>
        <begin position="389"/>
        <end position="441"/>
    </location>
</feature>
<dbReference type="Gene3D" id="3.30.450.20">
    <property type="entry name" value="PAS domain"/>
    <property type="match status" value="1"/>
</dbReference>
<evidence type="ECO:0000256" key="6">
    <source>
        <dbReference type="SAM" id="Phobius"/>
    </source>
</evidence>
<evidence type="ECO:0000313" key="10">
    <source>
        <dbReference type="Proteomes" id="UP000053244"/>
    </source>
</evidence>
<sequence>MGLRISHKLLILGLGSVLGTALVLVLVGAWQSGRFASSTERAVVRQNDAELGRATRDVSTLVSSVGDEVQRGVNLGMHSADGLLSMHGGLRVSGRRVTWAVTNQVSQAKRTVSLPRVTVDGDWLGQNTDPQRATAFVDDTGNLVGGAVTVFQRMNAAGDLLRVATTVKAKTGNRAIGTYIPATGADGKPNAVAAAIGAGKPYRGVALVVDTPYIAAYDPIKDATGKVIGALFVGVPQTEALANLTEAIAAAQVRENGWVTVFSTAAADRGRVVASSLKDPAGDLSATDAAGTTYVAEIVGKAPELTGGATWRTTYRLPGAGGAAAGNTTTTVAYYQPYQWAIAVGGYDADGAGAVTAVQDGRRTMLTAFMIAAVLLALLGAAAAYLQAHRISGRLTGLTGALTRLAGRDLTVAVPDRGGDEIGQAARALNTAAAELRTVMSEVTSASAEVAGTAERVAGTGAELSSAAETAAARAGQVTDSATTVSHVVQTVAAGAEEMGTSISEISHNAQEAAQAGRDGVGLTSAAAGVVAELRESTTKITDVVRLIATIAEQTNLLALNATIEAARAGETGKGFAVVAGEVKELAQETARATEDVTARVAAIETDTARAVSSIDAIAARIAQVNDYQTAIAAAVEEQAATTAEMARNIAEAAGGSREIADGIGSVSGAVDGTRESVTVAHRAADELHATAQRLTGLVGRFTV</sequence>
<dbReference type="SUPFAM" id="SSF58104">
    <property type="entry name" value="Methyl-accepting chemotaxis protein (MCP) signaling domain"/>
    <property type="match status" value="1"/>
</dbReference>
<protein>
    <submittedName>
        <fullName evidence="9">Chemotaxis protein</fullName>
    </submittedName>
</protein>
<feature type="domain" description="Methyl-accepting transducer" evidence="7">
    <location>
        <begin position="446"/>
        <end position="675"/>
    </location>
</feature>
<keyword evidence="2 6" id="KW-1133">Transmembrane helix</keyword>
<evidence type="ECO:0000256" key="2">
    <source>
        <dbReference type="ARBA" id="ARBA00022989"/>
    </source>
</evidence>
<evidence type="ECO:0000256" key="4">
    <source>
        <dbReference type="ARBA" id="ARBA00029447"/>
    </source>
</evidence>
<organism evidence="9 10">
    <name type="scientific">Actinoplanes awajinensis subsp. mycoplanecinus</name>
    <dbReference type="NCBI Taxonomy" id="135947"/>
    <lineage>
        <taxon>Bacteria</taxon>
        <taxon>Bacillati</taxon>
        <taxon>Actinomycetota</taxon>
        <taxon>Actinomycetes</taxon>
        <taxon>Micromonosporales</taxon>
        <taxon>Micromonosporaceae</taxon>
        <taxon>Actinoplanes</taxon>
    </lineage>
</organism>
<comment type="caution">
    <text evidence="9">The sequence shown here is derived from an EMBL/GenBank/DDBJ whole genome shotgun (WGS) entry which is preliminary data.</text>
</comment>
<dbReference type="PANTHER" id="PTHR32089">
    <property type="entry name" value="METHYL-ACCEPTING CHEMOTAXIS PROTEIN MCPB"/>
    <property type="match status" value="1"/>
</dbReference>
<dbReference type="GO" id="GO:0007165">
    <property type="term" value="P:signal transduction"/>
    <property type="evidence" value="ECO:0007669"/>
    <property type="project" value="UniProtKB-KW"/>
</dbReference>
<dbReference type="SUPFAM" id="SSF103190">
    <property type="entry name" value="Sensory domain-like"/>
    <property type="match status" value="1"/>
</dbReference>
<dbReference type="SMART" id="SM00283">
    <property type="entry name" value="MA"/>
    <property type="match status" value="1"/>
</dbReference>
<keyword evidence="6" id="KW-0472">Membrane</keyword>
<dbReference type="Gene3D" id="1.10.287.950">
    <property type="entry name" value="Methyl-accepting chemotaxis protein"/>
    <property type="match status" value="1"/>
</dbReference>
<name>A0A0X3VC44_9ACTN</name>
<dbReference type="Pfam" id="PF00672">
    <property type="entry name" value="HAMP"/>
    <property type="match status" value="1"/>
</dbReference>
<evidence type="ECO:0000313" key="9">
    <source>
        <dbReference type="EMBL" id="KUL42371.1"/>
    </source>
</evidence>
<dbReference type="InterPro" id="IPR004090">
    <property type="entry name" value="Chemotax_Me-accpt_rcpt"/>
</dbReference>
<evidence type="ECO:0000259" key="8">
    <source>
        <dbReference type="PROSITE" id="PS50885"/>
    </source>
</evidence>
<proteinExistence type="inferred from homology"/>
<dbReference type="EMBL" id="LLZH01000001">
    <property type="protein sequence ID" value="KUL42371.1"/>
    <property type="molecule type" value="Genomic_DNA"/>
</dbReference>
<reference evidence="9 10" key="1">
    <citation type="submission" date="2015-10" db="EMBL/GenBank/DDBJ databases">
        <authorList>
            <person name="Gilbert D.G."/>
        </authorList>
    </citation>
    <scope>NUCLEOTIDE SEQUENCE [LARGE SCALE GENOMIC DNA]</scope>
    <source>
        <strain evidence="9 10">NRRL B-16712</strain>
    </source>
</reference>
<dbReference type="Pfam" id="PF17201">
    <property type="entry name" value="Cache_3-Cache_2"/>
    <property type="match status" value="1"/>
</dbReference>
<keyword evidence="10" id="KW-1185">Reference proteome</keyword>
<dbReference type="PANTHER" id="PTHR32089:SF112">
    <property type="entry name" value="LYSOZYME-LIKE PROTEIN-RELATED"/>
    <property type="match status" value="1"/>
</dbReference>
<dbReference type="RefSeq" id="WP_067683713.1">
    <property type="nucleotide sequence ID" value="NZ_LLZH01000001.1"/>
</dbReference>
<evidence type="ECO:0000256" key="1">
    <source>
        <dbReference type="ARBA" id="ARBA00022692"/>
    </source>
</evidence>
<dbReference type="InterPro" id="IPR003660">
    <property type="entry name" value="HAMP_dom"/>
</dbReference>
<keyword evidence="1 6" id="KW-0812">Transmembrane</keyword>
<comment type="similarity">
    <text evidence="4">Belongs to the methyl-accepting chemotaxis (MCP) protein family.</text>
</comment>
<dbReference type="SMART" id="SM00304">
    <property type="entry name" value="HAMP"/>
    <property type="match status" value="1"/>
</dbReference>
<dbReference type="PROSITE" id="PS50111">
    <property type="entry name" value="CHEMOTAXIS_TRANSDUC_2"/>
    <property type="match status" value="1"/>
</dbReference>
<dbReference type="OrthoDB" id="1115140at2"/>
<dbReference type="InterPro" id="IPR004089">
    <property type="entry name" value="MCPsignal_dom"/>
</dbReference>
<dbReference type="PRINTS" id="PR00260">
    <property type="entry name" value="CHEMTRNSDUCR"/>
</dbReference>
<dbReference type="GO" id="GO:0004888">
    <property type="term" value="F:transmembrane signaling receptor activity"/>
    <property type="evidence" value="ECO:0007669"/>
    <property type="project" value="InterPro"/>
</dbReference>